<dbReference type="InterPro" id="IPR007159">
    <property type="entry name" value="SpoVT-AbrB_dom"/>
</dbReference>
<evidence type="ECO:0000256" key="7">
    <source>
        <dbReference type="HAMAP-Rule" id="MF_01008"/>
    </source>
</evidence>
<dbReference type="NCBIfam" id="TIGR00242">
    <property type="entry name" value="division/cell wall cluster transcriptional repressor MraZ"/>
    <property type="match status" value="1"/>
</dbReference>
<keyword evidence="5 7" id="KW-0238">DNA-binding</keyword>
<evidence type="ECO:0000256" key="1">
    <source>
        <dbReference type="ARBA" id="ARBA00013860"/>
    </source>
</evidence>
<feature type="domain" description="SpoVT-AbrB" evidence="8">
    <location>
        <begin position="5"/>
        <end position="52"/>
    </location>
</feature>
<dbReference type="GO" id="GO:0005737">
    <property type="term" value="C:cytoplasm"/>
    <property type="evidence" value="ECO:0007669"/>
    <property type="project" value="UniProtKB-UniRule"/>
</dbReference>
<dbReference type="InterPro" id="IPR038619">
    <property type="entry name" value="MraZ_sf"/>
</dbReference>
<dbReference type="Gene3D" id="3.40.1550.20">
    <property type="entry name" value="Transcriptional regulator MraZ domain"/>
    <property type="match status" value="1"/>
</dbReference>
<keyword evidence="3" id="KW-0677">Repeat</keyword>
<dbReference type="InterPro" id="IPR035642">
    <property type="entry name" value="MraZ_N"/>
</dbReference>
<organism evidence="9 10">
    <name type="scientific">Thiothrix lacustris</name>
    <dbReference type="NCBI Taxonomy" id="525917"/>
    <lineage>
        <taxon>Bacteria</taxon>
        <taxon>Pseudomonadati</taxon>
        <taxon>Pseudomonadota</taxon>
        <taxon>Gammaproteobacteria</taxon>
        <taxon>Thiotrichales</taxon>
        <taxon>Thiotrichaceae</taxon>
        <taxon>Thiothrix</taxon>
    </lineage>
</organism>
<dbReference type="SUPFAM" id="SSF89447">
    <property type="entry name" value="AbrB/MazE/MraZ-like"/>
    <property type="match status" value="1"/>
</dbReference>
<keyword evidence="4 7" id="KW-0805">Transcription regulation</keyword>
<accession>A0A1Y1QJ48</accession>
<dbReference type="PANTHER" id="PTHR34701:SF1">
    <property type="entry name" value="TRANSCRIPTIONAL REGULATOR MRAZ"/>
    <property type="match status" value="1"/>
</dbReference>
<evidence type="ECO:0000256" key="3">
    <source>
        <dbReference type="ARBA" id="ARBA00022737"/>
    </source>
</evidence>
<dbReference type="Proteomes" id="UP000192491">
    <property type="component" value="Unassembled WGS sequence"/>
</dbReference>
<evidence type="ECO:0000256" key="2">
    <source>
        <dbReference type="ARBA" id="ARBA00022490"/>
    </source>
</evidence>
<comment type="subunit">
    <text evidence="7">Forms oligomers.</text>
</comment>
<dbReference type="AlphaFoldDB" id="A0A1Y1QJ48"/>
<dbReference type="PROSITE" id="PS51740">
    <property type="entry name" value="SPOVT_ABRB"/>
    <property type="match status" value="2"/>
</dbReference>
<dbReference type="GO" id="GO:0000976">
    <property type="term" value="F:transcription cis-regulatory region binding"/>
    <property type="evidence" value="ECO:0007669"/>
    <property type="project" value="TreeGrafter"/>
</dbReference>
<evidence type="ECO:0000313" key="9">
    <source>
        <dbReference type="EMBL" id="OQX06624.1"/>
    </source>
</evidence>
<gene>
    <name evidence="7" type="primary">mraZ</name>
    <name evidence="9" type="ORF">BWK73_30440</name>
</gene>
<dbReference type="InterPro" id="IPR003444">
    <property type="entry name" value="MraZ"/>
</dbReference>
<dbReference type="HAMAP" id="MF_01008">
    <property type="entry name" value="MraZ"/>
    <property type="match status" value="1"/>
</dbReference>
<dbReference type="PANTHER" id="PTHR34701">
    <property type="entry name" value="TRANSCRIPTIONAL REGULATOR MRAZ"/>
    <property type="match status" value="1"/>
</dbReference>
<dbReference type="InterPro" id="IPR037914">
    <property type="entry name" value="SpoVT-AbrB_sf"/>
</dbReference>
<sequence>MFRGISHITVDPKGRLAVPAKHRDALTQAANGQIIITVDHADKCLLIYPMDQWLKLEKTLMSLPNVNPSVRHMQRLLLGHAAEVELDAQGRVLLPSPLREYAAIDKHVVLVGQATKFELWDADAWDKARDSWLLDAQQSPEATAILSQVLL</sequence>
<keyword evidence="9" id="KW-0132">Cell division</keyword>
<dbReference type="CDD" id="cd16320">
    <property type="entry name" value="MraZ_N"/>
    <property type="match status" value="1"/>
</dbReference>
<dbReference type="GO" id="GO:0051301">
    <property type="term" value="P:cell division"/>
    <property type="evidence" value="ECO:0007669"/>
    <property type="project" value="UniProtKB-KW"/>
</dbReference>
<keyword evidence="9" id="KW-0131">Cell cycle</keyword>
<evidence type="ECO:0000313" key="10">
    <source>
        <dbReference type="Proteomes" id="UP000192491"/>
    </source>
</evidence>
<dbReference type="Pfam" id="PF02381">
    <property type="entry name" value="MraZ"/>
    <property type="match status" value="2"/>
</dbReference>
<name>A0A1Y1QJ48_9GAMM</name>
<dbReference type="InterPro" id="IPR035644">
    <property type="entry name" value="MraZ_C"/>
</dbReference>
<evidence type="ECO:0000259" key="8">
    <source>
        <dbReference type="PROSITE" id="PS51740"/>
    </source>
</evidence>
<dbReference type="GO" id="GO:0003700">
    <property type="term" value="F:DNA-binding transcription factor activity"/>
    <property type="evidence" value="ECO:0007669"/>
    <property type="project" value="UniProtKB-UniRule"/>
</dbReference>
<dbReference type="InterPro" id="IPR020603">
    <property type="entry name" value="MraZ_dom"/>
</dbReference>
<dbReference type="CDD" id="cd16321">
    <property type="entry name" value="MraZ_C"/>
    <property type="match status" value="1"/>
</dbReference>
<keyword evidence="2 7" id="KW-0963">Cytoplasm</keyword>
<dbReference type="EMBL" id="MTEJ01000236">
    <property type="protein sequence ID" value="OQX06624.1"/>
    <property type="molecule type" value="Genomic_DNA"/>
</dbReference>
<keyword evidence="6 7" id="KW-0804">Transcription</keyword>
<evidence type="ECO:0000256" key="6">
    <source>
        <dbReference type="ARBA" id="ARBA00023163"/>
    </source>
</evidence>
<evidence type="ECO:0000256" key="4">
    <source>
        <dbReference type="ARBA" id="ARBA00023015"/>
    </source>
</evidence>
<dbReference type="GO" id="GO:2000143">
    <property type="term" value="P:negative regulation of DNA-templated transcription initiation"/>
    <property type="evidence" value="ECO:0007669"/>
    <property type="project" value="TreeGrafter"/>
</dbReference>
<comment type="caution">
    <text evidence="9">The sequence shown here is derived from an EMBL/GenBank/DDBJ whole genome shotgun (WGS) entry which is preliminary data.</text>
</comment>
<evidence type="ECO:0000256" key="5">
    <source>
        <dbReference type="ARBA" id="ARBA00023125"/>
    </source>
</evidence>
<proteinExistence type="inferred from homology"/>
<dbReference type="GO" id="GO:0009295">
    <property type="term" value="C:nucleoid"/>
    <property type="evidence" value="ECO:0007669"/>
    <property type="project" value="UniProtKB-SubCell"/>
</dbReference>
<protein>
    <recommendedName>
        <fullName evidence="1 7">Transcriptional regulator MraZ</fullName>
    </recommendedName>
</protein>
<comment type="subcellular location">
    <subcellularLocation>
        <location evidence="7">Cytoplasm</location>
        <location evidence="7">Nucleoid</location>
    </subcellularLocation>
</comment>
<feature type="domain" description="SpoVT-AbrB" evidence="8">
    <location>
        <begin position="81"/>
        <end position="124"/>
    </location>
</feature>
<comment type="similarity">
    <text evidence="7">Belongs to the MraZ family.</text>
</comment>
<reference evidence="9 10" key="1">
    <citation type="submission" date="2017-01" db="EMBL/GenBank/DDBJ databases">
        <title>Novel large sulfur bacteria in the metagenomes of groundwater-fed chemosynthetic microbial mats in the Lake Huron basin.</title>
        <authorList>
            <person name="Sharrar A.M."/>
            <person name="Flood B.E."/>
            <person name="Bailey J.V."/>
            <person name="Jones D.S."/>
            <person name="Biddanda B."/>
            <person name="Ruberg S.A."/>
            <person name="Marcus D.N."/>
            <person name="Dick G.J."/>
        </authorList>
    </citation>
    <scope>NUCLEOTIDE SEQUENCE [LARGE SCALE GENOMIC DNA]</scope>
    <source>
        <strain evidence="9">A8</strain>
    </source>
</reference>